<dbReference type="AlphaFoldDB" id="A0A2S7WTY3"/>
<keyword evidence="1" id="KW-1133">Transmembrane helix</keyword>
<proteinExistence type="predicted"/>
<keyword evidence="1" id="KW-0812">Transmembrane</keyword>
<feature type="transmembrane region" description="Helical" evidence="1">
    <location>
        <begin position="94"/>
        <end position="114"/>
    </location>
</feature>
<organism evidence="2 3">
    <name type="scientific">Polaribacter porphyrae</name>
    <dbReference type="NCBI Taxonomy" id="1137780"/>
    <lineage>
        <taxon>Bacteria</taxon>
        <taxon>Pseudomonadati</taxon>
        <taxon>Bacteroidota</taxon>
        <taxon>Flavobacteriia</taxon>
        <taxon>Flavobacteriales</taxon>
        <taxon>Flavobacteriaceae</taxon>
    </lineage>
</organism>
<dbReference type="Proteomes" id="UP000238882">
    <property type="component" value="Unassembled WGS sequence"/>
</dbReference>
<feature type="transmembrane region" description="Helical" evidence="1">
    <location>
        <begin position="14"/>
        <end position="32"/>
    </location>
</feature>
<accession>A0A2S7WTY3</accession>
<reference evidence="2 3" key="1">
    <citation type="submission" date="2016-12" db="EMBL/GenBank/DDBJ databases">
        <title>Trade-off between light-utilization and light-protection in marine flavobacteria.</title>
        <authorList>
            <person name="Kumagai Y."/>
            <person name="Yoshizawa S."/>
            <person name="Kogure K."/>
            <person name="Iwasaki W."/>
        </authorList>
    </citation>
    <scope>NUCLEOTIDE SEQUENCE [LARGE SCALE GENOMIC DNA]</scope>
    <source>
        <strain evidence="2 3">NBRC 108759</strain>
    </source>
</reference>
<dbReference type="RefSeq" id="WP_105017388.1">
    <property type="nucleotide sequence ID" value="NZ_MSCN01000001.1"/>
</dbReference>
<gene>
    <name evidence="2" type="ORF">BTO18_17085</name>
</gene>
<evidence type="ECO:0000313" key="3">
    <source>
        <dbReference type="Proteomes" id="UP000238882"/>
    </source>
</evidence>
<evidence type="ECO:0000313" key="2">
    <source>
        <dbReference type="EMBL" id="PQJ80781.1"/>
    </source>
</evidence>
<evidence type="ECO:0000256" key="1">
    <source>
        <dbReference type="SAM" id="Phobius"/>
    </source>
</evidence>
<feature type="transmembrane region" description="Helical" evidence="1">
    <location>
        <begin position="52"/>
        <end position="74"/>
    </location>
</feature>
<dbReference type="EMBL" id="MSCN01000001">
    <property type="protein sequence ID" value="PQJ80781.1"/>
    <property type="molecule type" value="Genomic_DNA"/>
</dbReference>
<keyword evidence="3" id="KW-1185">Reference proteome</keyword>
<evidence type="ECO:0008006" key="4">
    <source>
        <dbReference type="Google" id="ProtNLM"/>
    </source>
</evidence>
<dbReference type="OrthoDB" id="1163044at2"/>
<protein>
    <recommendedName>
        <fullName evidence="4">MotA/TolQ/ExbB proton channel domain-containing protein</fullName>
    </recommendedName>
</protein>
<sequence>MRMPILEFLANGDLKFVIIFYALLITAIIYFFKKLKARECQETYNSKIKKLFYWCILLSIFSLLLGLLHSFYFISKTNNIANNLLFRGFANMLITPTHGVIIAIIIIKFFNINLNSKVKKSKLQSS</sequence>
<comment type="caution">
    <text evidence="2">The sequence shown here is derived from an EMBL/GenBank/DDBJ whole genome shotgun (WGS) entry which is preliminary data.</text>
</comment>
<keyword evidence="1" id="KW-0472">Membrane</keyword>
<name>A0A2S7WTY3_9FLAO</name>